<organism evidence="4 5">
    <name type="scientific">Aquimarina amphilecti</name>
    <dbReference type="NCBI Taxonomy" id="1038014"/>
    <lineage>
        <taxon>Bacteria</taxon>
        <taxon>Pseudomonadati</taxon>
        <taxon>Bacteroidota</taxon>
        <taxon>Flavobacteriia</taxon>
        <taxon>Flavobacteriales</taxon>
        <taxon>Flavobacteriaceae</taxon>
        <taxon>Aquimarina</taxon>
    </lineage>
</organism>
<accession>A0A1H7TAD7</accession>
<dbReference type="GO" id="GO:0016020">
    <property type="term" value="C:membrane"/>
    <property type="evidence" value="ECO:0007669"/>
    <property type="project" value="UniProtKB-UniRule"/>
</dbReference>
<dbReference type="PANTHER" id="PTHR30329:SF21">
    <property type="entry name" value="LIPOPROTEIN YIAD-RELATED"/>
    <property type="match status" value="1"/>
</dbReference>
<evidence type="ECO:0000256" key="1">
    <source>
        <dbReference type="PROSITE-ProRule" id="PRU00473"/>
    </source>
</evidence>
<dbReference type="RefSeq" id="WP_091410531.1">
    <property type="nucleotide sequence ID" value="NZ_FOAB01000006.1"/>
</dbReference>
<keyword evidence="1" id="KW-0472">Membrane</keyword>
<gene>
    <name evidence="4" type="ORF">SAMN04487910_3317</name>
</gene>
<proteinExistence type="predicted"/>
<evidence type="ECO:0000313" key="5">
    <source>
        <dbReference type="Proteomes" id="UP000198521"/>
    </source>
</evidence>
<dbReference type="Pfam" id="PF00691">
    <property type="entry name" value="OmpA"/>
    <property type="match status" value="1"/>
</dbReference>
<dbReference type="Gene3D" id="2.60.120.260">
    <property type="entry name" value="Galactose-binding domain-like"/>
    <property type="match status" value="1"/>
</dbReference>
<dbReference type="OrthoDB" id="9782229at2"/>
<keyword evidence="2" id="KW-0732">Signal</keyword>
<evidence type="ECO:0000313" key="4">
    <source>
        <dbReference type="EMBL" id="SEL80797.1"/>
    </source>
</evidence>
<dbReference type="SUPFAM" id="SSF103088">
    <property type="entry name" value="OmpA-like"/>
    <property type="match status" value="1"/>
</dbReference>
<dbReference type="InterPro" id="IPR006665">
    <property type="entry name" value="OmpA-like"/>
</dbReference>
<name>A0A1H7TAD7_AQUAM</name>
<dbReference type="STRING" id="1038014.SAMN04487910_3317"/>
<dbReference type="PANTHER" id="PTHR30329">
    <property type="entry name" value="STATOR ELEMENT OF FLAGELLAR MOTOR COMPLEX"/>
    <property type="match status" value="1"/>
</dbReference>
<keyword evidence="5" id="KW-1185">Reference proteome</keyword>
<dbReference type="Proteomes" id="UP000198521">
    <property type="component" value="Unassembled WGS sequence"/>
</dbReference>
<reference evidence="5" key="1">
    <citation type="submission" date="2016-10" db="EMBL/GenBank/DDBJ databases">
        <authorList>
            <person name="Varghese N."/>
            <person name="Submissions S."/>
        </authorList>
    </citation>
    <scope>NUCLEOTIDE SEQUENCE [LARGE SCALE GENOMIC DNA]</scope>
    <source>
        <strain evidence="5">DSM 25232 / NCIMB 14723 / 92V</strain>
    </source>
</reference>
<sequence>MNSPKSNLYLLLIVIFSVCCSSSINAQNLIPNPSFEDTNAAVKKLKHEMRNFGVISHWKSLTNTPDAHHPAVSEVKFDHKAPGFLKQFGPQAPRTGESKVGLYVTGNNTKESIVTKLVSPLKAGKYYYFHMYVSLGEGRVSNSCTSSIGSYFTARVPRITETSTYKLHIESSEMICDTKEWTKVCGVYKAKGTEKYISLGYFSDTPNGKSLKGGSFSDAYYYIDDVELREMQDVQGVAVDNICNMALDFSDIEYLIGESEVYEEIKEALDSYLQYLKVFKFDSIKIVGHANDSEIQFENEILSSARAGFVKDYLIENGIDETLIEYVGVSNTEPKEGEGIDNLELGSNARVQIIIE</sequence>
<dbReference type="Gene3D" id="3.30.1330.60">
    <property type="entry name" value="OmpA-like domain"/>
    <property type="match status" value="1"/>
</dbReference>
<dbReference type="EMBL" id="FOAB01000006">
    <property type="protein sequence ID" value="SEL80797.1"/>
    <property type="molecule type" value="Genomic_DNA"/>
</dbReference>
<protein>
    <submittedName>
        <fullName evidence="4">Outer membrane protein OmpA</fullName>
    </submittedName>
</protein>
<dbReference type="InterPro" id="IPR050330">
    <property type="entry name" value="Bact_OuterMem_StrucFunc"/>
</dbReference>
<dbReference type="PROSITE" id="PS51123">
    <property type="entry name" value="OMPA_2"/>
    <property type="match status" value="1"/>
</dbReference>
<feature type="signal peptide" evidence="2">
    <location>
        <begin position="1"/>
        <end position="26"/>
    </location>
</feature>
<feature type="chain" id="PRO_5011434342" evidence="2">
    <location>
        <begin position="27"/>
        <end position="356"/>
    </location>
</feature>
<evidence type="ECO:0000259" key="3">
    <source>
        <dbReference type="PROSITE" id="PS51123"/>
    </source>
</evidence>
<dbReference type="InterPro" id="IPR036737">
    <property type="entry name" value="OmpA-like_sf"/>
</dbReference>
<dbReference type="AlphaFoldDB" id="A0A1H7TAD7"/>
<evidence type="ECO:0000256" key="2">
    <source>
        <dbReference type="SAM" id="SignalP"/>
    </source>
</evidence>
<feature type="domain" description="OmpA-like" evidence="3">
    <location>
        <begin position="241"/>
        <end position="356"/>
    </location>
</feature>